<keyword evidence="2" id="KW-1185">Reference proteome</keyword>
<dbReference type="AlphaFoldDB" id="A0AAD5PSS1"/>
<evidence type="ECO:0000313" key="2">
    <source>
        <dbReference type="Proteomes" id="UP000820818"/>
    </source>
</evidence>
<gene>
    <name evidence="1" type="ORF">GHT06_018069</name>
</gene>
<protein>
    <submittedName>
        <fullName evidence="1">Uncharacterized protein</fullName>
    </submittedName>
</protein>
<accession>A0AAD5PSS1</accession>
<reference evidence="1 2" key="1">
    <citation type="submission" date="2022-05" db="EMBL/GenBank/DDBJ databases">
        <title>A multi-omics perspective on studying reproductive biology in Daphnia sinensis.</title>
        <authorList>
            <person name="Jia J."/>
        </authorList>
    </citation>
    <scope>NUCLEOTIDE SEQUENCE [LARGE SCALE GENOMIC DNA]</scope>
    <source>
        <strain evidence="1 2">WSL</strain>
    </source>
</reference>
<dbReference type="EMBL" id="WJBH02000007">
    <property type="protein sequence ID" value="KAI9555554.1"/>
    <property type="molecule type" value="Genomic_DNA"/>
</dbReference>
<name>A0AAD5PSS1_9CRUS</name>
<organism evidence="1 2">
    <name type="scientific">Daphnia sinensis</name>
    <dbReference type="NCBI Taxonomy" id="1820382"/>
    <lineage>
        <taxon>Eukaryota</taxon>
        <taxon>Metazoa</taxon>
        <taxon>Ecdysozoa</taxon>
        <taxon>Arthropoda</taxon>
        <taxon>Crustacea</taxon>
        <taxon>Branchiopoda</taxon>
        <taxon>Diplostraca</taxon>
        <taxon>Cladocera</taxon>
        <taxon>Anomopoda</taxon>
        <taxon>Daphniidae</taxon>
        <taxon>Daphnia</taxon>
        <taxon>Daphnia similis group</taxon>
    </lineage>
</organism>
<evidence type="ECO:0000313" key="1">
    <source>
        <dbReference type="EMBL" id="KAI9555554.1"/>
    </source>
</evidence>
<dbReference type="Proteomes" id="UP000820818">
    <property type="component" value="Linkage Group LG7"/>
</dbReference>
<proteinExistence type="predicted"/>
<comment type="caution">
    <text evidence="1">The sequence shown here is derived from an EMBL/GenBank/DDBJ whole genome shotgun (WGS) entry which is preliminary data.</text>
</comment>
<sequence length="113" mass="13458">MRPLYWKTTTDHRQLKPFAQDPIPSAFTRLFNPPPRLMSFWLLLFYTSNAALTRRQGRLSLVELSQQKRTYHLFQIDYETKEQFECGAMSLLSYTKCRTFADVSIPFYIRARP</sequence>